<dbReference type="AlphaFoldDB" id="A0A934STX4"/>
<sequence>MTDKPQTEQFATDLEQRFSDLVQWAVSNWPDRDRPLAPADMDDARRAVHAIVQRLRHPDGEALAPSEGGAQYVNVAPTPWP</sequence>
<evidence type="ECO:0000313" key="3">
    <source>
        <dbReference type="Proteomes" id="UP000622890"/>
    </source>
</evidence>
<feature type="region of interest" description="Disordered" evidence="1">
    <location>
        <begin position="61"/>
        <end position="81"/>
    </location>
</feature>
<evidence type="ECO:0000256" key="1">
    <source>
        <dbReference type="SAM" id="MobiDB-lite"/>
    </source>
</evidence>
<evidence type="ECO:0000313" key="2">
    <source>
        <dbReference type="EMBL" id="MBK4736530.1"/>
    </source>
</evidence>
<dbReference type="EMBL" id="JAEPBG010000008">
    <property type="protein sequence ID" value="MBK4736530.1"/>
    <property type="molecule type" value="Genomic_DNA"/>
</dbReference>
<proteinExistence type="predicted"/>
<organism evidence="2 3">
    <name type="scientific">Noviherbaspirillum pedocola</name>
    <dbReference type="NCBI Taxonomy" id="2801341"/>
    <lineage>
        <taxon>Bacteria</taxon>
        <taxon>Pseudomonadati</taxon>
        <taxon>Pseudomonadota</taxon>
        <taxon>Betaproteobacteria</taxon>
        <taxon>Burkholderiales</taxon>
        <taxon>Oxalobacteraceae</taxon>
        <taxon>Noviherbaspirillum</taxon>
    </lineage>
</organism>
<dbReference type="Proteomes" id="UP000622890">
    <property type="component" value="Unassembled WGS sequence"/>
</dbReference>
<name>A0A934STX4_9BURK</name>
<gene>
    <name evidence="2" type="ORF">JJB74_18045</name>
</gene>
<reference evidence="2" key="1">
    <citation type="submission" date="2021-01" db="EMBL/GenBank/DDBJ databases">
        <title>Genome sequence of strain Noviherbaspirillum sp. DKR-6.</title>
        <authorList>
            <person name="Chaudhary D.K."/>
        </authorList>
    </citation>
    <scope>NUCLEOTIDE SEQUENCE</scope>
    <source>
        <strain evidence="2">DKR-6</strain>
    </source>
</reference>
<protein>
    <submittedName>
        <fullName evidence="2">Uncharacterized protein</fullName>
    </submittedName>
</protein>
<keyword evidence="3" id="KW-1185">Reference proteome</keyword>
<comment type="caution">
    <text evidence="2">The sequence shown here is derived from an EMBL/GenBank/DDBJ whole genome shotgun (WGS) entry which is preliminary data.</text>
</comment>
<accession>A0A934STX4</accession>
<dbReference type="RefSeq" id="WP_200594086.1">
    <property type="nucleotide sequence ID" value="NZ_JAEPBG010000008.1"/>
</dbReference>